<dbReference type="PANTHER" id="PTHR32063">
    <property type="match status" value="1"/>
</dbReference>
<evidence type="ECO:0000313" key="3">
    <source>
        <dbReference type="Proteomes" id="UP000199459"/>
    </source>
</evidence>
<dbReference type="STRING" id="917.SAMN05216326_10277"/>
<feature type="transmembrane region" description="Helical" evidence="1">
    <location>
        <begin position="223"/>
        <end position="247"/>
    </location>
</feature>
<keyword evidence="1" id="KW-1133">Transmembrane helix</keyword>
<feature type="transmembrane region" description="Helical" evidence="1">
    <location>
        <begin position="197"/>
        <end position="217"/>
    </location>
</feature>
<evidence type="ECO:0000256" key="1">
    <source>
        <dbReference type="SAM" id="Phobius"/>
    </source>
</evidence>
<dbReference type="InterPro" id="IPR027463">
    <property type="entry name" value="AcrB_DN_DC_subdom"/>
</dbReference>
<organism evidence="2 3">
    <name type="scientific">Nitrosomonas marina</name>
    <dbReference type="NCBI Taxonomy" id="917"/>
    <lineage>
        <taxon>Bacteria</taxon>
        <taxon>Pseudomonadati</taxon>
        <taxon>Pseudomonadota</taxon>
        <taxon>Betaproteobacteria</taxon>
        <taxon>Nitrosomonadales</taxon>
        <taxon>Nitrosomonadaceae</taxon>
        <taxon>Nitrosomonas</taxon>
    </lineage>
</organism>
<keyword evidence="1" id="KW-0472">Membrane</keyword>
<dbReference type="InterPro" id="IPR001036">
    <property type="entry name" value="Acrflvin-R"/>
</dbReference>
<gene>
    <name evidence="2" type="ORF">SAMN05216325_10411</name>
</gene>
<reference evidence="2 3" key="1">
    <citation type="submission" date="2016-10" db="EMBL/GenBank/DDBJ databases">
        <authorList>
            <person name="de Groot N.N."/>
        </authorList>
    </citation>
    <scope>NUCLEOTIDE SEQUENCE [LARGE SCALE GENOMIC DNA]</scope>
    <source>
        <strain evidence="2 3">Nm22</strain>
    </source>
</reference>
<feature type="transmembrane region" description="Helical" evidence="1">
    <location>
        <begin position="268"/>
        <end position="288"/>
    </location>
</feature>
<evidence type="ECO:0000313" key="2">
    <source>
        <dbReference type="EMBL" id="SEM90149.1"/>
    </source>
</evidence>
<dbReference type="GO" id="GO:0005886">
    <property type="term" value="C:plasma membrane"/>
    <property type="evidence" value="ECO:0007669"/>
    <property type="project" value="TreeGrafter"/>
</dbReference>
<feature type="transmembrane region" description="Helical" evidence="1">
    <location>
        <begin position="300"/>
        <end position="326"/>
    </location>
</feature>
<dbReference type="Gene3D" id="3.30.2090.10">
    <property type="entry name" value="Multidrug efflux transporter AcrB TolC docking domain, DN and DC subdomains"/>
    <property type="match status" value="1"/>
</dbReference>
<dbReference type="Gene3D" id="1.20.1640.10">
    <property type="entry name" value="Multidrug efflux transporter AcrB transmembrane domain"/>
    <property type="match status" value="1"/>
</dbReference>
<keyword evidence="1" id="KW-0812">Transmembrane</keyword>
<dbReference type="Pfam" id="PF00873">
    <property type="entry name" value="ACR_tran"/>
    <property type="match status" value="1"/>
</dbReference>
<proteinExistence type="predicted"/>
<dbReference type="GO" id="GO:0042910">
    <property type="term" value="F:xenobiotic transmembrane transporter activity"/>
    <property type="evidence" value="ECO:0007669"/>
    <property type="project" value="TreeGrafter"/>
</dbReference>
<dbReference type="SUPFAM" id="SSF82866">
    <property type="entry name" value="Multidrug efflux transporter AcrB transmembrane domain"/>
    <property type="match status" value="1"/>
</dbReference>
<dbReference type="Proteomes" id="UP000199459">
    <property type="component" value="Unassembled WGS sequence"/>
</dbReference>
<sequence length="346" mass="38308">MHYPGIADITDSRKPGKSELRFRLKPEGERLGLRLKDLAEQVRHAYQGEEAQRFMRGRFEVKIQVRHPRLEREAIEDLLTMPVLLPNGGQAPLGTVAEIDFAPGFGALKRADRMGVVALHVQLIDSPPISADKIDQDLTSQFFPALERQYPGIQVSRGEAAEEADEIMDDLKRNTFIALAIMYALLAVAFNSYTQPLLFLLAVPVAWLGAILIHWAAGLNFSFQSLIGMVAASGVVVNDSVVLLHFIQRKRSEFLNLADLIVDACVSRFRPILLVALTSIAGFAPMLFETSEQSRFLVPVTLSLAAGLSFGMIATLILVPTCYAVLADIQQFFLRHPRAFLRPGKS</sequence>
<protein>
    <submittedName>
        <fullName evidence="2">AcrB/AcrD/AcrF family protein</fullName>
    </submittedName>
</protein>
<dbReference type="PANTHER" id="PTHR32063:SF33">
    <property type="entry name" value="RND SUPERFAMILY EFFLUX PUMP PERMEASE COMPONENT"/>
    <property type="match status" value="1"/>
</dbReference>
<name>A0A1H8C5K6_9PROT</name>
<dbReference type="Gene3D" id="3.30.70.1440">
    <property type="entry name" value="Multidrug efflux transporter AcrB pore domain"/>
    <property type="match status" value="1"/>
</dbReference>
<dbReference type="EMBL" id="FOCP01000004">
    <property type="protein sequence ID" value="SEM90149.1"/>
    <property type="molecule type" value="Genomic_DNA"/>
</dbReference>
<feature type="transmembrane region" description="Helical" evidence="1">
    <location>
        <begin position="174"/>
        <end position="190"/>
    </location>
</feature>
<dbReference type="AlphaFoldDB" id="A0A1H8C5K6"/>
<accession>A0A1H8C5K6</accession>
<dbReference type="SUPFAM" id="SSF82714">
    <property type="entry name" value="Multidrug efflux transporter AcrB TolC docking domain, DN and DC subdomains"/>
    <property type="match status" value="1"/>
</dbReference>